<gene>
    <name evidence="1" type="ORF">L873DRAFT_1849262</name>
</gene>
<proteinExistence type="predicted"/>
<keyword evidence="2" id="KW-1185">Reference proteome</keyword>
<dbReference type="STRING" id="1336337.A0A3N4IXJ9"/>
<dbReference type="AlphaFoldDB" id="A0A3N4IXJ9"/>
<reference evidence="1 2" key="1">
    <citation type="journal article" date="2018" name="Nat. Ecol. Evol.">
        <title>Pezizomycetes genomes reveal the molecular basis of ectomycorrhizal truffle lifestyle.</title>
        <authorList>
            <person name="Murat C."/>
            <person name="Payen T."/>
            <person name="Noel B."/>
            <person name="Kuo A."/>
            <person name="Morin E."/>
            <person name="Chen J."/>
            <person name="Kohler A."/>
            <person name="Krizsan K."/>
            <person name="Balestrini R."/>
            <person name="Da Silva C."/>
            <person name="Montanini B."/>
            <person name="Hainaut M."/>
            <person name="Levati E."/>
            <person name="Barry K.W."/>
            <person name="Belfiori B."/>
            <person name="Cichocki N."/>
            <person name="Clum A."/>
            <person name="Dockter R.B."/>
            <person name="Fauchery L."/>
            <person name="Guy J."/>
            <person name="Iotti M."/>
            <person name="Le Tacon F."/>
            <person name="Lindquist E.A."/>
            <person name="Lipzen A."/>
            <person name="Malagnac F."/>
            <person name="Mello A."/>
            <person name="Molinier V."/>
            <person name="Miyauchi S."/>
            <person name="Poulain J."/>
            <person name="Riccioni C."/>
            <person name="Rubini A."/>
            <person name="Sitrit Y."/>
            <person name="Splivallo R."/>
            <person name="Traeger S."/>
            <person name="Wang M."/>
            <person name="Zifcakova L."/>
            <person name="Wipf D."/>
            <person name="Zambonelli A."/>
            <person name="Paolocci F."/>
            <person name="Nowrousian M."/>
            <person name="Ottonello S."/>
            <person name="Baldrian P."/>
            <person name="Spatafora J.W."/>
            <person name="Henrissat B."/>
            <person name="Nagy L.G."/>
            <person name="Aury J.M."/>
            <person name="Wincker P."/>
            <person name="Grigoriev I.V."/>
            <person name="Bonfante P."/>
            <person name="Martin F.M."/>
        </authorList>
    </citation>
    <scope>NUCLEOTIDE SEQUENCE [LARGE SCALE GENOMIC DNA]</scope>
    <source>
        <strain evidence="1 2">120613-1</strain>
    </source>
</reference>
<organism evidence="1 2">
    <name type="scientific">Choiromyces venosus 120613-1</name>
    <dbReference type="NCBI Taxonomy" id="1336337"/>
    <lineage>
        <taxon>Eukaryota</taxon>
        <taxon>Fungi</taxon>
        <taxon>Dikarya</taxon>
        <taxon>Ascomycota</taxon>
        <taxon>Pezizomycotina</taxon>
        <taxon>Pezizomycetes</taxon>
        <taxon>Pezizales</taxon>
        <taxon>Tuberaceae</taxon>
        <taxon>Choiromyces</taxon>
    </lineage>
</organism>
<evidence type="ECO:0000313" key="1">
    <source>
        <dbReference type="EMBL" id="RPA89508.1"/>
    </source>
</evidence>
<accession>A0A3N4IXJ9</accession>
<dbReference type="OrthoDB" id="5369347at2759"/>
<name>A0A3N4IXJ9_9PEZI</name>
<dbReference type="Proteomes" id="UP000276215">
    <property type="component" value="Unassembled WGS sequence"/>
</dbReference>
<dbReference type="EMBL" id="ML120574">
    <property type="protein sequence ID" value="RPA89508.1"/>
    <property type="molecule type" value="Genomic_DNA"/>
</dbReference>
<evidence type="ECO:0000313" key="2">
    <source>
        <dbReference type="Proteomes" id="UP000276215"/>
    </source>
</evidence>
<sequence length="841" mass="97301">MSPFLLCGTSTTNSLPPVLEIPTQDHSSTSTTTYDIDSFIAKVKCLSVAKKGLRVQFSPSCLRNISTDVHLYSKIEERLLSGNIKICQVPLHHIPHFYLGHLASSLHLPLYVFLPALWNSNLNKNSYISNHHLQQWMDIGFIPAILKHYPPDILQHLPLSFNAASMNIFARGRELGIQDARFESGKRQELHCFLSGRYLQNVWQDMVKFSQKPGYTHFQGMFLMVNAKDLKLHLKSSTISGSWQLFSDLLEGDLDFTCLDKNFQFLDLGQEVLCQEESATCFFRTCCLEQSLREIREKSPGLKAATYSWALTTATGNQTLAYSKSSSQYENGLIYSQYYSPLKSLFDAGGTYPFQNSSLDYLSLSSEILKLWQSSGTGGARFQVDVEKLERSYTHSRDRVLLALKAAIQQRRSFGIRQEHRMSFQLFLLLKDKSNEIVFSQLPDCCYLQESCDIFHFLYGNILRFGLGLEYTATRLRKSSFEQSQDLGRIFRMFLQLQKASFTNTLLQAQGDLWRSQTGSGERTLPGLALKDQLATYGFCWLAPSVMDWSKWVFGNILSQSNTFNYIQIHPTALHKAKHLLDQKTQWDILDKFGVLLKDIQDPSSQETYKILAFLGTLVIQKFRIDVWTALFKFCDSEWKEESELKKELALSGQLPLDYENVLAFAPTRFTRIKYSNKYKFSLQERWEILFYSEDKWEKQELRKAWKDKPYRLYFERYYSTISTVCDAETAKCWEYLLVQTQFARSNFLLPSPAKHSFLQKQSLQGQLSRIYWVSLQRNSWALSNTLRTLPAKGSPPDKWNNWSVDYYCPIPDEYESPAELFMGKLKPLQVLQRFQKKRNT</sequence>
<protein>
    <submittedName>
        <fullName evidence="1">Uncharacterized protein</fullName>
    </submittedName>
</protein>